<sequence>MNVTVLCGGVGAARFLRGLLDVVEASTVTAVINTADDTVLHGLSISPDLDTITYTLAGATDDERGWGLAGETWNAMAALGRYAEVRPAGSGAAPTWFNLGDTDLATHFYRTARLTEGASLTEVTAEIAAAWDLGLRMLPVTDDRFRTLVTLGGDGDEAGSEVTFQDYFVRLRHGVPVTDVRFEHHDARPTDAVLAALHDADVVVIAPSNPIVSIGPLRALPGIDEALVARRESVVAISPIVGGAALKGPADRMLTELGVEPSVTGVAGLYAPVASALVVDTVDADHRDAVEAAGMRCVVTPTIMSEAGVGAELARTCLQFAR</sequence>
<organism evidence="3 4">
    <name type="scientific">Ilumatobacter fluminis</name>
    <dbReference type="NCBI Taxonomy" id="467091"/>
    <lineage>
        <taxon>Bacteria</taxon>
        <taxon>Bacillati</taxon>
        <taxon>Actinomycetota</taxon>
        <taxon>Acidimicrobiia</taxon>
        <taxon>Acidimicrobiales</taxon>
        <taxon>Ilumatobacteraceae</taxon>
        <taxon>Ilumatobacter</taxon>
    </lineage>
</organism>
<comment type="caution">
    <text evidence="3">The sequence shown here is derived from an EMBL/GenBank/DDBJ whole genome shotgun (WGS) entry which is preliminary data.</text>
</comment>
<evidence type="ECO:0000256" key="1">
    <source>
        <dbReference type="ARBA" id="ARBA00022679"/>
    </source>
</evidence>
<dbReference type="Gene3D" id="1.10.8.240">
    <property type="entry name" value="CofD-like domain"/>
    <property type="match status" value="1"/>
</dbReference>
<evidence type="ECO:0000256" key="2">
    <source>
        <dbReference type="ARBA" id="ARBA00022842"/>
    </source>
</evidence>
<dbReference type="HAMAP" id="MF_01257">
    <property type="entry name" value="CofD"/>
    <property type="match status" value="1"/>
</dbReference>
<gene>
    <name evidence="3" type="ORF">BDK89_3097</name>
</gene>
<dbReference type="AlphaFoldDB" id="A0A4R7I1N9"/>
<dbReference type="Pfam" id="PF01933">
    <property type="entry name" value="CofD"/>
    <property type="match status" value="1"/>
</dbReference>
<accession>A0A4R7I1N9</accession>
<dbReference type="PANTHER" id="PTHR43007">
    <property type="entry name" value="2-PHOSPHO-L-LACTATE TRANSFERASE"/>
    <property type="match status" value="1"/>
</dbReference>
<dbReference type="OrthoDB" id="7466225at2"/>
<dbReference type="InterPro" id="IPR002882">
    <property type="entry name" value="CofD"/>
</dbReference>
<dbReference type="SUPFAM" id="SSF142338">
    <property type="entry name" value="CofD-like"/>
    <property type="match status" value="1"/>
</dbReference>
<dbReference type="PANTHER" id="PTHR43007:SF1">
    <property type="entry name" value="2-PHOSPHO-L-LACTATE TRANSFERASE"/>
    <property type="match status" value="1"/>
</dbReference>
<dbReference type="Gene3D" id="3.40.50.10680">
    <property type="entry name" value="CofD-like domains"/>
    <property type="match status" value="1"/>
</dbReference>
<dbReference type="EMBL" id="SOAU01000001">
    <property type="protein sequence ID" value="TDT17487.1"/>
    <property type="molecule type" value="Genomic_DNA"/>
</dbReference>
<reference evidence="3 4" key="1">
    <citation type="submission" date="2019-03" db="EMBL/GenBank/DDBJ databases">
        <title>Sequencing the genomes of 1000 actinobacteria strains.</title>
        <authorList>
            <person name="Klenk H.-P."/>
        </authorList>
    </citation>
    <scope>NUCLEOTIDE SEQUENCE [LARGE SCALE GENOMIC DNA]</scope>
    <source>
        <strain evidence="3 4">DSM 18936</strain>
    </source>
</reference>
<keyword evidence="4" id="KW-1185">Reference proteome</keyword>
<proteinExistence type="inferred from homology"/>
<dbReference type="RefSeq" id="WP_133869773.1">
    <property type="nucleotide sequence ID" value="NZ_SOAU01000001.1"/>
</dbReference>
<dbReference type="GO" id="GO:0000287">
    <property type="term" value="F:magnesium ion binding"/>
    <property type="evidence" value="ECO:0007669"/>
    <property type="project" value="InterPro"/>
</dbReference>
<dbReference type="InterPro" id="IPR010115">
    <property type="entry name" value="FbiA/CofD"/>
</dbReference>
<dbReference type="InterPro" id="IPR038136">
    <property type="entry name" value="CofD-like_dom_sf"/>
</dbReference>
<name>A0A4R7I1N9_9ACTN</name>
<dbReference type="GO" id="GO:0043743">
    <property type="term" value="F:LPPG:FO 2-phospho-L-lactate transferase activity"/>
    <property type="evidence" value="ECO:0007669"/>
    <property type="project" value="InterPro"/>
</dbReference>
<evidence type="ECO:0000313" key="3">
    <source>
        <dbReference type="EMBL" id="TDT17487.1"/>
    </source>
</evidence>
<dbReference type="Proteomes" id="UP000294558">
    <property type="component" value="Unassembled WGS sequence"/>
</dbReference>
<dbReference type="NCBIfam" id="TIGR01819">
    <property type="entry name" value="F420_cofD"/>
    <property type="match status" value="1"/>
</dbReference>
<keyword evidence="2" id="KW-0460">Magnesium</keyword>
<protein>
    <submittedName>
        <fullName evidence="3">LPPG:FO 2-phospho-L-lactate transferase</fullName>
    </submittedName>
</protein>
<evidence type="ECO:0000313" key="4">
    <source>
        <dbReference type="Proteomes" id="UP000294558"/>
    </source>
</evidence>
<keyword evidence="1 3" id="KW-0808">Transferase</keyword>